<evidence type="ECO:0000256" key="1">
    <source>
        <dbReference type="SAM" id="MobiDB-lite"/>
    </source>
</evidence>
<feature type="compositionally biased region" description="Basic and acidic residues" evidence="1">
    <location>
        <begin position="1"/>
        <end position="11"/>
    </location>
</feature>
<evidence type="ECO:0000313" key="2">
    <source>
        <dbReference type="EMBL" id="PON70469.1"/>
    </source>
</evidence>
<keyword evidence="3" id="KW-1185">Reference proteome</keyword>
<comment type="caution">
    <text evidence="2">The sequence shown here is derived from an EMBL/GenBank/DDBJ whole genome shotgun (WGS) entry which is preliminary data.</text>
</comment>
<name>A0A2P5DB17_PARAD</name>
<dbReference type="Proteomes" id="UP000237105">
    <property type="component" value="Unassembled WGS sequence"/>
</dbReference>
<dbReference type="AlphaFoldDB" id="A0A2P5DB17"/>
<gene>
    <name evidence="2" type="ORF">PanWU01x14_081380</name>
</gene>
<feature type="region of interest" description="Disordered" evidence="1">
    <location>
        <begin position="1"/>
        <end position="25"/>
    </location>
</feature>
<dbReference type="EMBL" id="JXTB01000050">
    <property type="protein sequence ID" value="PON70469.1"/>
    <property type="molecule type" value="Genomic_DNA"/>
</dbReference>
<reference evidence="3" key="1">
    <citation type="submission" date="2016-06" db="EMBL/GenBank/DDBJ databases">
        <title>Parallel loss of symbiosis genes in relatives of nitrogen-fixing non-legume Parasponia.</title>
        <authorList>
            <person name="Van Velzen R."/>
            <person name="Holmer R."/>
            <person name="Bu F."/>
            <person name="Rutten L."/>
            <person name="Van Zeijl A."/>
            <person name="Liu W."/>
            <person name="Santuari L."/>
            <person name="Cao Q."/>
            <person name="Sharma T."/>
            <person name="Shen D."/>
            <person name="Roswanjaya Y."/>
            <person name="Wardhani T."/>
            <person name="Kalhor M.S."/>
            <person name="Jansen J."/>
            <person name="Van den Hoogen J."/>
            <person name="Gungor B."/>
            <person name="Hartog M."/>
            <person name="Hontelez J."/>
            <person name="Verver J."/>
            <person name="Yang W.-C."/>
            <person name="Schijlen E."/>
            <person name="Repin R."/>
            <person name="Schilthuizen M."/>
            <person name="Schranz E."/>
            <person name="Heidstra R."/>
            <person name="Miyata K."/>
            <person name="Fedorova E."/>
            <person name="Kohlen W."/>
            <person name="Bisseling T."/>
            <person name="Smit S."/>
            <person name="Geurts R."/>
        </authorList>
    </citation>
    <scope>NUCLEOTIDE SEQUENCE [LARGE SCALE GENOMIC DNA]</scope>
    <source>
        <strain evidence="3">cv. WU1-14</strain>
    </source>
</reference>
<protein>
    <submittedName>
        <fullName evidence="2">Uncharacterized protein</fullName>
    </submittedName>
</protein>
<evidence type="ECO:0000313" key="3">
    <source>
        <dbReference type="Proteomes" id="UP000237105"/>
    </source>
</evidence>
<proteinExistence type="predicted"/>
<accession>A0A2P5DB17</accession>
<sequence>MAAMKKFENGNKTRHVQKNRMAAARCETDPEAAEKHYAGMEMTQTTISDVPDVELSTIATCHEGPHWGSAQEENTGTKPLKT</sequence>
<organism evidence="2 3">
    <name type="scientific">Parasponia andersonii</name>
    <name type="common">Sponia andersonii</name>
    <dbReference type="NCBI Taxonomy" id="3476"/>
    <lineage>
        <taxon>Eukaryota</taxon>
        <taxon>Viridiplantae</taxon>
        <taxon>Streptophyta</taxon>
        <taxon>Embryophyta</taxon>
        <taxon>Tracheophyta</taxon>
        <taxon>Spermatophyta</taxon>
        <taxon>Magnoliopsida</taxon>
        <taxon>eudicotyledons</taxon>
        <taxon>Gunneridae</taxon>
        <taxon>Pentapetalae</taxon>
        <taxon>rosids</taxon>
        <taxon>fabids</taxon>
        <taxon>Rosales</taxon>
        <taxon>Cannabaceae</taxon>
        <taxon>Parasponia</taxon>
    </lineage>
</organism>
<feature type="region of interest" description="Disordered" evidence="1">
    <location>
        <begin position="63"/>
        <end position="82"/>
    </location>
</feature>
<feature type="compositionally biased region" description="Polar residues" evidence="1">
    <location>
        <begin position="71"/>
        <end position="82"/>
    </location>
</feature>